<evidence type="ECO:0000259" key="1">
    <source>
        <dbReference type="Pfam" id="PF00120"/>
    </source>
</evidence>
<dbReference type="SUPFAM" id="SSF55931">
    <property type="entry name" value="Glutamine synthetase/guanido kinase"/>
    <property type="match status" value="1"/>
</dbReference>
<comment type="caution">
    <text evidence="2">The sequence shown here is derived from an EMBL/GenBank/DDBJ whole genome shotgun (WGS) entry which is preliminary data.</text>
</comment>
<dbReference type="EC" id="6.3.1.2" evidence="2"/>
<reference evidence="2" key="1">
    <citation type="submission" date="2013-08" db="EMBL/GenBank/DDBJ databases">
        <authorList>
            <person name="Mendez C."/>
            <person name="Richter M."/>
            <person name="Ferrer M."/>
            <person name="Sanchez J."/>
        </authorList>
    </citation>
    <scope>NUCLEOTIDE SEQUENCE</scope>
</reference>
<dbReference type="InterPro" id="IPR008146">
    <property type="entry name" value="Gln_synth_cat_dom"/>
</dbReference>
<dbReference type="Gene3D" id="3.30.590.10">
    <property type="entry name" value="Glutamine synthetase/guanido kinase, catalytic domain"/>
    <property type="match status" value="1"/>
</dbReference>
<organism evidence="2">
    <name type="scientific">mine drainage metagenome</name>
    <dbReference type="NCBI Taxonomy" id="410659"/>
    <lineage>
        <taxon>unclassified sequences</taxon>
        <taxon>metagenomes</taxon>
        <taxon>ecological metagenomes</taxon>
    </lineage>
</organism>
<dbReference type="AlphaFoldDB" id="T1CHI8"/>
<keyword evidence="2" id="KW-0436">Ligase</keyword>
<dbReference type="InterPro" id="IPR014746">
    <property type="entry name" value="Gln_synth/guanido_kin_cat_dom"/>
</dbReference>
<accession>T1CHI8</accession>
<dbReference type="EMBL" id="AUZX01006009">
    <property type="protein sequence ID" value="EQD65804.1"/>
    <property type="molecule type" value="Genomic_DNA"/>
</dbReference>
<dbReference type="GO" id="GO:0004356">
    <property type="term" value="F:glutamine synthetase activity"/>
    <property type="evidence" value="ECO:0007669"/>
    <property type="project" value="UniProtKB-EC"/>
</dbReference>
<feature type="non-terminal residue" evidence="2">
    <location>
        <position position="1"/>
    </location>
</feature>
<dbReference type="Pfam" id="PF00120">
    <property type="entry name" value="Gln-synt_C"/>
    <property type="match status" value="1"/>
</dbReference>
<protein>
    <submittedName>
        <fullName evidence="2">Glutamine synthetase, catalytic region domain protein</fullName>
        <ecNumber evidence="2">6.3.1.2</ecNumber>
    </submittedName>
</protein>
<name>T1CHI8_9ZZZZ</name>
<proteinExistence type="predicted"/>
<evidence type="ECO:0000313" key="2">
    <source>
        <dbReference type="EMBL" id="EQD65804.1"/>
    </source>
</evidence>
<feature type="domain" description="GS catalytic" evidence="1">
    <location>
        <begin position="2"/>
        <end position="46"/>
    </location>
</feature>
<reference evidence="2" key="2">
    <citation type="journal article" date="2014" name="ISME J.">
        <title>Microbial stratification in low pH oxic and suboxic macroscopic growths along an acid mine drainage.</title>
        <authorList>
            <person name="Mendez-Garcia C."/>
            <person name="Mesa V."/>
            <person name="Sprenger R.R."/>
            <person name="Richter M."/>
            <person name="Diez M.S."/>
            <person name="Solano J."/>
            <person name="Bargiela R."/>
            <person name="Golyshina O.V."/>
            <person name="Manteca A."/>
            <person name="Ramos J.L."/>
            <person name="Gallego J.R."/>
            <person name="Llorente I."/>
            <person name="Martins Dos Santos V.A."/>
            <person name="Jensen O.N."/>
            <person name="Pelaez A.I."/>
            <person name="Sanchez J."/>
            <person name="Ferrer M."/>
        </authorList>
    </citation>
    <scope>NUCLEOTIDE SEQUENCE</scope>
</reference>
<sequence length="57" mass="6562">YKIRHKEGYFPVSPNDTLQDLRSEMILTMEKLGIRTEVHHHEVATAGSARLICVMTH</sequence>
<gene>
    <name evidence="2" type="ORF">B1A_08406</name>
</gene>